<dbReference type="SUPFAM" id="SSF53335">
    <property type="entry name" value="S-adenosyl-L-methionine-dependent methyltransferases"/>
    <property type="match status" value="1"/>
</dbReference>
<dbReference type="STRING" id="597362.K5VMK7"/>
<dbReference type="PANTHER" id="PTHR14614:SF39">
    <property type="entry name" value="HISTIDINE PROTEIN METHYLTRANSFERASE 1 HOMOLOG"/>
    <property type="match status" value="1"/>
</dbReference>
<sequence length="376" mass="41746">MFKFNFDLDDLLDDPELNTIHNEPPSDQFDAPDNRDSFAEATCKELFLQDLLDALPSVISCSPLVIPLADGTKSVTLTRRDLFDARFQLIAEGNAGSVPDAEDDDERKKAIESTLTVGEEHRHVSALRFIEAPSDLVPHVYEGGLKTWECAMDLVDYLDSNNSLEGFRGQDIIELGCGTAIPSLYILHQLFSSSNTSSLPETTVYLQDYNDSVLELVTFPNVLLAWYLSPASLSYRTSQSSSPDFDADSLPFPNPLEPFELPITPSLKSAFLSSLNPGTYNISLRFFSGSWSSFSTLLPTLHPTNFNLVLTSETIYRMDSLPSLIQTLRLAILYFGVGGGVSEFIDFMAKNDIGKVRVVKERKMGVGRVIMSLEFH</sequence>
<dbReference type="GeneID" id="18825962"/>
<dbReference type="OMA" id="ADVKFQM"/>
<keyword evidence="8" id="KW-0539">Nucleus</keyword>
<dbReference type="EC" id="2.1.1.85" evidence="3"/>
<name>K5VMK7_AGABU</name>
<dbReference type="InParanoid" id="K5VMK7"/>
<evidence type="ECO:0000256" key="2">
    <source>
        <dbReference type="ARBA" id="ARBA00004496"/>
    </source>
</evidence>
<reference evidence="11" key="1">
    <citation type="journal article" date="2012" name="Proc. Natl. Acad. Sci. U.S.A.">
        <title>Genome sequence of the button mushroom Agaricus bisporus reveals mechanisms governing adaptation to a humic-rich ecological niche.</title>
        <authorList>
            <person name="Morin E."/>
            <person name="Kohler A."/>
            <person name="Baker A.R."/>
            <person name="Foulongne-Oriol M."/>
            <person name="Lombard V."/>
            <person name="Nagy L.G."/>
            <person name="Ohm R.A."/>
            <person name="Patyshakuliyeva A."/>
            <person name="Brun A."/>
            <person name="Aerts A.L."/>
            <person name="Bailey A.M."/>
            <person name="Billette C."/>
            <person name="Coutinho P.M."/>
            <person name="Deakin G."/>
            <person name="Doddapaneni H."/>
            <person name="Floudas D."/>
            <person name="Grimwood J."/>
            <person name="Hilden K."/>
            <person name="Kuees U."/>
            <person name="LaButti K.M."/>
            <person name="Lapidus A."/>
            <person name="Lindquist E.A."/>
            <person name="Lucas S.M."/>
            <person name="Murat C."/>
            <person name="Riley R.W."/>
            <person name="Salamov A.A."/>
            <person name="Schmutz J."/>
            <person name="Subramanian V."/>
            <person name="Woesten H.A.B."/>
            <person name="Xu J."/>
            <person name="Eastwood D.C."/>
            <person name="Foster G.D."/>
            <person name="Sonnenberg A.S."/>
            <person name="Cullen D."/>
            <person name="de Vries R.P."/>
            <person name="Lundell T."/>
            <person name="Hibbett D.S."/>
            <person name="Henrissat B."/>
            <person name="Burton K.S."/>
            <person name="Kerrigan R.W."/>
            <person name="Challen M.P."/>
            <person name="Grigoriev I.V."/>
            <person name="Martin F."/>
        </authorList>
    </citation>
    <scope>NUCLEOTIDE SEQUENCE [LARGE SCALE GENOMIC DNA]</scope>
    <source>
        <strain evidence="11">JB137-S8 / ATCC MYA-4627 / FGSC 10392</strain>
    </source>
</reference>
<dbReference type="GO" id="GO:0032259">
    <property type="term" value="P:methylation"/>
    <property type="evidence" value="ECO:0007669"/>
    <property type="project" value="UniProtKB-KW"/>
</dbReference>
<keyword evidence="11" id="KW-1185">Reference proteome</keyword>
<evidence type="ECO:0000313" key="10">
    <source>
        <dbReference type="EMBL" id="EKM75659.1"/>
    </source>
</evidence>
<dbReference type="InterPro" id="IPR019410">
    <property type="entry name" value="Methyltransf_16"/>
</dbReference>
<evidence type="ECO:0000256" key="6">
    <source>
        <dbReference type="ARBA" id="ARBA00022679"/>
    </source>
</evidence>
<dbReference type="RefSeq" id="XP_007333719.1">
    <property type="nucleotide sequence ID" value="XM_007333657.1"/>
</dbReference>
<organism evidence="10 11">
    <name type="scientific">Agaricus bisporus var. burnettii (strain JB137-S8 / ATCC MYA-4627 / FGSC 10392)</name>
    <name type="common">White button mushroom</name>
    <dbReference type="NCBI Taxonomy" id="597362"/>
    <lineage>
        <taxon>Eukaryota</taxon>
        <taxon>Fungi</taxon>
        <taxon>Dikarya</taxon>
        <taxon>Basidiomycota</taxon>
        <taxon>Agaricomycotina</taxon>
        <taxon>Agaricomycetes</taxon>
        <taxon>Agaricomycetidae</taxon>
        <taxon>Agaricales</taxon>
        <taxon>Agaricineae</taxon>
        <taxon>Agaricaceae</taxon>
        <taxon>Agaricus</taxon>
    </lineage>
</organism>
<dbReference type="GO" id="GO:0005737">
    <property type="term" value="C:cytoplasm"/>
    <property type="evidence" value="ECO:0007669"/>
    <property type="project" value="UniProtKB-SubCell"/>
</dbReference>
<dbReference type="eggNOG" id="KOG2920">
    <property type="taxonomic scope" value="Eukaryota"/>
</dbReference>
<evidence type="ECO:0000256" key="9">
    <source>
        <dbReference type="ARBA" id="ARBA00038126"/>
    </source>
</evidence>
<dbReference type="EMBL" id="JH971410">
    <property type="protein sequence ID" value="EKM75659.1"/>
    <property type="molecule type" value="Genomic_DNA"/>
</dbReference>
<accession>K5VMK7</accession>
<evidence type="ECO:0000313" key="11">
    <source>
        <dbReference type="Proteomes" id="UP000008493"/>
    </source>
</evidence>
<dbReference type="FunCoup" id="K5VMK7">
    <property type="interactions" value="333"/>
</dbReference>
<keyword evidence="7" id="KW-0949">S-adenosyl-L-methionine</keyword>
<protein>
    <recommendedName>
        <fullName evidence="3">protein-histidine N-methyltransferase</fullName>
        <ecNumber evidence="3">2.1.1.85</ecNumber>
    </recommendedName>
</protein>
<dbReference type="Gene3D" id="3.40.50.150">
    <property type="entry name" value="Vaccinia Virus protein VP39"/>
    <property type="match status" value="1"/>
</dbReference>
<evidence type="ECO:0000256" key="3">
    <source>
        <dbReference type="ARBA" id="ARBA00012533"/>
    </source>
</evidence>
<evidence type="ECO:0000256" key="8">
    <source>
        <dbReference type="ARBA" id="ARBA00023242"/>
    </source>
</evidence>
<dbReference type="KEGG" id="abp:AGABI1DRAFT123080"/>
<dbReference type="InterPro" id="IPR029063">
    <property type="entry name" value="SAM-dependent_MTases_sf"/>
</dbReference>
<evidence type="ECO:0000256" key="5">
    <source>
        <dbReference type="ARBA" id="ARBA00022603"/>
    </source>
</evidence>
<evidence type="ECO:0000256" key="7">
    <source>
        <dbReference type="ARBA" id="ARBA00022691"/>
    </source>
</evidence>
<dbReference type="Proteomes" id="UP000008493">
    <property type="component" value="Unassembled WGS sequence"/>
</dbReference>
<dbReference type="OrthoDB" id="1723750at2759"/>
<keyword evidence="6" id="KW-0808">Transferase</keyword>
<keyword evidence="5" id="KW-0489">Methyltransferase</keyword>
<dbReference type="AlphaFoldDB" id="K5VMK7"/>
<dbReference type="PANTHER" id="PTHR14614">
    <property type="entry name" value="HEPATOCELLULAR CARCINOMA-ASSOCIATED ANTIGEN"/>
    <property type="match status" value="1"/>
</dbReference>
<evidence type="ECO:0000256" key="4">
    <source>
        <dbReference type="ARBA" id="ARBA00022490"/>
    </source>
</evidence>
<comment type="subcellular location">
    <subcellularLocation>
        <location evidence="2">Cytoplasm</location>
    </subcellularLocation>
    <subcellularLocation>
        <location evidence="1">Nucleus</location>
    </subcellularLocation>
</comment>
<comment type="similarity">
    <text evidence="9">Belongs to the methyltransferase superfamily. METTL18 family.</text>
</comment>
<proteinExistence type="inferred from homology"/>
<gene>
    <name evidence="10" type="ORF">AGABI1DRAFT_123080</name>
</gene>
<dbReference type="HOGENOM" id="CLU_038704_1_1_1"/>
<keyword evidence="4" id="KW-0963">Cytoplasm</keyword>
<evidence type="ECO:0000256" key="1">
    <source>
        <dbReference type="ARBA" id="ARBA00004123"/>
    </source>
</evidence>
<dbReference type="GO" id="GO:0018064">
    <property type="term" value="F:protein-L-histidine N-tele-methyltransferase activity"/>
    <property type="evidence" value="ECO:0007669"/>
    <property type="project" value="UniProtKB-EC"/>
</dbReference>
<dbReference type="GO" id="GO:0005634">
    <property type="term" value="C:nucleus"/>
    <property type="evidence" value="ECO:0007669"/>
    <property type="project" value="UniProtKB-SubCell"/>
</dbReference>